<gene>
    <name evidence="4" type="ORF">AK88_00634</name>
</gene>
<comment type="similarity">
    <text evidence="1">Belongs to the proteasome subunit S14 family.</text>
</comment>
<accession>A0A0D9QRJ4</accession>
<dbReference type="AlphaFoldDB" id="A0A0D9QRJ4"/>
<dbReference type="Pfam" id="PF10075">
    <property type="entry name" value="CSN8_PSD8_EIF3K"/>
    <property type="match status" value="1"/>
</dbReference>
<reference evidence="4 5" key="1">
    <citation type="submission" date="2014-03" db="EMBL/GenBank/DDBJ databases">
        <title>The Genome Sequence of Plasmodium fragile nilgiri.</title>
        <authorList>
            <consortium name="The Broad Institute Genomics Platform"/>
            <consortium name="The Broad Institute Genome Sequencing Center for Infectious Disease"/>
            <person name="Neafsey D."/>
            <person name="Duraisingh M."/>
            <person name="Young S.K."/>
            <person name="Zeng Q."/>
            <person name="Gargeya S."/>
            <person name="Abouelleil A."/>
            <person name="Alvarado L."/>
            <person name="Chapman S.B."/>
            <person name="Gainer-Dewar J."/>
            <person name="Goldberg J."/>
            <person name="Griggs A."/>
            <person name="Gujja S."/>
            <person name="Hansen M."/>
            <person name="Howarth C."/>
            <person name="Imamovic A."/>
            <person name="Larimer J."/>
            <person name="Pearson M."/>
            <person name="Poon T.W."/>
            <person name="Priest M."/>
            <person name="Roberts A."/>
            <person name="Saif S."/>
            <person name="Shea T."/>
            <person name="Sykes S."/>
            <person name="Wortman J."/>
            <person name="Nusbaum C."/>
            <person name="Birren B."/>
        </authorList>
    </citation>
    <scope>NUCLEOTIDE SEQUENCE [LARGE SCALE GENOMIC DNA]</scope>
    <source>
        <strain evidence="5">nilgiri</strain>
    </source>
</reference>
<keyword evidence="5" id="KW-1185">Reference proteome</keyword>
<proteinExistence type="inferred from homology"/>
<keyword evidence="2" id="KW-0647">Proteasome</keyword>
<dbReference type="InterPro" id="IPR006746">
    <property type="entry name" value="26S_Psome_Rpn12"/>
</dbReference>
<dbReference type="GO" id="GO:0005634">
    <property type="term" value="C:nucleus"/>
    <property type="evidence" value="ECO:0007669"/>
    <property type="project" value="TreeGrafter"/>
</dbReference>
<dbReference type="GO" id="GO:0008541">
    <property type="term" value="C:proteasome regulatory particle, lid subcomplex"/>
    <property type="evidence" value="ECO:0007669"/>
    <property type="project" value="TreeGrafter"/>
</dbReference>
<feature type="domain" description="PCI" evidence="3">
    <location>
        <begin position="107"/>
        <end position="278"/>
    </location>
</feature>
<evidence type="ECO:0000256" key="1">
    <source>
        <dbReference type="ARBA" id="ARBA00009627"/>
    </source>
</evidence>
<dbReference type="RefSeq" id="XP_012333703.1">
    <property type="nucleotide sequence ID" value="XM_012478280.1"/>
</dbReference>
<evidence type="ECO:0000259" key="3">
    <source>
        <dbReference type="PROSITE" id="PS50250"/>
    </source>
</evidence>
<dbReference type="Proteomes" id="UP000054561">
    <property type="component" value="Unassembled WGS sequence"/>
</dbReference>
<dbReference type="OMA" id="HIMDGYF"/>
<dbReference type="GeneID" id="24265948"/>
<evidence type="ECO:0000256" key="2">
    <source>
        <dbReference type="ARBA" id="ARBA00022942"/>
    </source>
</evidence>
<dbReference type="Gene3D" id="1.25.40.990">
    <property type="match status" value="1"/>
</dbReference>
<protein>
    <recommendedName>
        <fullName evidence="3">PCI domain-containing protein</fullName>
    </recommendedName>
</protein>
<dbReference type="GO" id="GO:0005829">
    <property type="term" value="C:cytosol"/>
    <property type="evidence" value="ECO:0007669"/>
    <property type="project" value="TreeGrafter"/>
</dbReference>
<organism evidence="4 5">
    <name type="scientific">Plasmodium fragile</name>
    <dbReference type="NCBI Taxonomy" id="5857"/>
    <lineage>
        <taxon>Eukaryota</taxon>
        <taxon>Sar</taxon>
        <taxon>Alveolata</taxon>
        <taxon>Apicomplexa</taxon>
        <taxon>Aconoidasida</taxon>
        <taxon>Haemosporida</taxon>
        <taxon>Plasmodiidae</taxon>
        <taxon>Plasmodium</taxon>
        <taxon>Plasmodium (Plasmodium)</taxon>
    </lineage>
</organism>
<dbReference type="InterPro" id="IPR033464">
    <property type="entry name" value="CSN8_PSD8_EIF3K"/>
</dbReference>
<dbReference type="PANTHER" id="PTHR12387:SF0">
    <property type="entry name" value="26S PROTEASOME NON-ATPASE REGULATORY SUBUNIT 8"/>
    <property type="match status" value="1"/>
</dbReference>
<name>A0A0D9QRJ4_PLAFR</name>
<dbReference type="InterPro" id="IPR000717">
    <property type="entry name" value="PCI_dom"/>
</dbReference>
<dbReference type="PROSITE" id="PS50250">
    <property type="entry name" value="PCI"/>
    <property type="match status" value="1"/>
</dbReference>
<sequence length="303" mass="35092">MSNELMQGLALYKELLCVYYNVRESELGIGKGDVGSLFQLKEDLSQVINCDIVKCKEILTKLKLVLIHLPSVDPLVPIGKKNTNELLLARHILEKGVIISILDRDIKSFSIYMAQLLLYYLDYRNFLPKSKSQNGIIGMYLLYLLSSNLIGDFHMTLEIISIEDQNDQYIKYVLQLEQHIMDGYFYYVLTKKEDIPLYLYALFIERLYNTIRHKLADCIFASSNCISSDYACELLQFVSENDLFQFIGEYNETKTSEGESNLLWEVRNKKIYFNNPTVHVQELPALEVLNNTIGYATELERIV</sequence>
<dbReference type="GO" id="GO:0043161">
    <property type="term" value="P:proteasome-mediated ubiquitin-dependent protein catabolic process"/>
    <property type="evidence" value="ECO:0007669"/>
    <property type="project" value="TreeGrafter"/>
</dbReference>
<dbReference type="OrthoDB" id="8775810at2759"/>
<evidence type="ECO:0000313" key="4">
    <source>
        <dbReference type="EMBL" id="KJP89674.1"/>
    </source>
</evidence>
<evidence type="ECO:0000313" key="5">
    <source>
        <dbReference type="Proteomes" id="UP000054561"/>
    </source>
</evidence>
<dbReference type="EMBL" id="KQ001649">
    <property type="protein sequence ID" value="KJP89674.1"/>
    <property type="molecule type" value="Genomic_DNA"/>
</dbReference>
<dbReference type="PANTHER" id="PTHR12387">
    <property type="entry name" value="26S PROTEASOME NON-ATPASE REGULATORY SUBUNIT 8"/>
    <property type="match status" value="1"/>
</dbReference>
<dbReference type="VEuPathDB" id="PlasmoDB:AK88_00634"/>